<protein>
    <submittedName>
        <fullName evidence="2">Uncharacterized protein</fullName>
    </submittedName>
</protein>
<dbReference type="EnsemblMetazoa" id="CJA01892.1">
    <property type="protein sequence ID" value="CJA01892.1"/>
    <property type="gene ID" value="WBGene00121096"/>
</dbReference>
<reference evidence="2" key="2">
    <citation type="submission" date="2022-06" db="UniProtKB">
        <authorList>
            <consortium name="EnsemblMetazoa"/>
        </authorList>
    </citation>
    <scope>IDENTIFICATION</scope>
    <source>
        <strain evidence="2">DF5081</strain>
    </source>
</reference>
<feature type="region of interest" description="Disordered" evidence="1">
    <location>
        <begin position="1"/>
        <end position="23"/>
    </location>
</feature>
<name>A0A8R1HHK3_CAEJA</name>
<evidence type="ECO:0000256" key="1">
    <source>
        <dbReference type="SAM" id="MobiDB-lite"/>
    </source>
</evidence>
<feature type="region of interest" description="Disordered" evidence="1">
    <location>
        <begin position="33"/>
        <end position="52"/>
    </location>
</feature>
<evidence type="ECO:0000313" key="2">
    <source>
        <dbReference type="EnsemblMetazoa" id="CJA01892.1"/>
    </source>
</evidence>
<dbReference type="AlphaFoldDB" id="A0A8R1HHK3"/>
<sequence length="76" mass="8260">MSLAFPLLPDYTPPSTNSERHGMNYNEYKNAMSHATPEPTIPPPTEVHSPGMPVDYTTIAPGAASTSATMRLKKDE</sequence>
<evidence type="ECO:0000313" key="3">
    <source>
        <dbReference type="Proteomes" id="UP000005237"/>
    </source>
</evidence>
<accession>A0A8R1HHK3</accession>
<keyword evidence="3" id="KW-1185">Reference proteome</keyword>
<organism evidence="2 3">
    <name type="scientific">Caenorhabditis japonica</name>
    <dbReference type="NCBI Taxonomy" id="281687"/>
    <lineage>
        <taxon>Eukaryota</taxon>
        <taxon>Metazoa</taxon>
        <taxon>Ecdysozoa</taxon>
        <taxon>Nematoda</taxon>
        <taxon>Chromadorea</taxon>
        <taxon>Rhabditida</taxon>
        <taxon>Rhabditina</taxon>
        <taxon>Rhabditomorpha</taxon>
        <taxon>Rhabditoidea</taxon>
        <taxon>Rhabditidae</taxon>
        <taxon>Peloderinae</taxon>
        <taxon>Caenorhabditis</taxon>
    </lineage>
</organism>
<dbReference type="Proteomes" id="UP000005237">
    <property type="component" value="Unassembled WGS sequence"/>
</dbReference>
<reference evidence="3" key="1">
    <citation type="submission" date="2010-08" db="EMBL/GenBank/DDBJ databases">
        <authorList>
            <consortium name="Caenorhabditis japonica Sequencing Consortium"/>
            <person name="Wilson R.K."/>
        </authorList>
    </citation>
    <scope>NUCLEOTIDE SEQUENCE [LARGE SCALE GENOMIC DNA]</scope>
    <source>
        <strain evidence="3">DF5081</strain>
    </source>
</reference>
<proteinExistence type="predicted"/>